<feature type="non-terminal residue" evidence="2">
    <location>
        <position position="1"/>
    </location>
</feature>
<sequence>CHLPSGKNLWLCDAHRKAERITVLSDDIGEVSAEVIDSTNFLNIKQSSTSKQANAVMNIVARKAQAASNKKGIKASAKVVASTNSANILAPKSKACMKYVPLFFIFSTSLGSQRDGVECTGYFKKEYVLLGLPLLRTRRNEQEQNLNKSSTRKHETSAEECGVVYSKKKSKVR</sequence>
<keyword evidence="4" id="KW-1185">Reference proteome</keyword>
<evidence type="ECO:0000313" key="2">
    <source>
        <dbReference type="EMBL" id="ELU12960.1"/>
    </source>
</evidence>
<evidence type="ECO:0000313" key="3">
    <source>
        <dbReference type="EnsemblMetazoa" id="CapteP207584"/>
    </source>
</evidence>
<organism evidence="2">
    <name type="scientific">Capitella teleta</name>
    <name type="common">Polychaete worm</name>
    <dbReference type="NCBI Taxonomy" id="283909"/>
    <lineage>
        <taxon>Eukaryota</taxon>
        <taxon>Metazoa</taxon>
        <taxon>Spiralia</taxon>
        <taxon>Lophotrochozoa</taxon>
        <taxon>Annelida</taxon>
        <taxon>Polychaeta</taxon>
        <taxon>Sedentaria</taxon>
        <taxon>Scolecida</taxon>
        <taxon>Capitellidae</taxon>
        <taxon>Capitella</taxon>
    </lineage>
</organism>
<dbReference type="EnsemblMetazoa" id="CapteT207584">
    <property type="protein sequence ID" value="CapteP207584"/>
    <property type="gene ID" value="CapteG207584"/>
</dbReference>
<evidence type="ECO:0000313" key="4">
    <source>
        <dbReference type="Proteomes" id="UP000014760"/>
    </source>
</evidence>
<proteinExistence type="predicted"/>
<dbReference type="AlphaFoldDB" id="R7VB79"/>
<dbReference type="Proteomes" id="UP000014760">
    <property type="component" value="Unassembled WGS sequence"/>
</dbReference>
<dbReference type="EMBL" id="AMQN01039615">
    <property type="status" value="NOT_ANNOTATED_CDS"/>
    <property type="molecule type" value="Genomic_DNA"/>
</dbReference>
<dbReference type="HOGENOM" id="CLU_1551442_0_0_1"/>
<reference evidence="2 4" key="2">
    <citation type="journal article" date="2013" name="Nature">
        <title>Insights into bilaterian evolution from three spiralian genomes.</title>
        <authorList>
            <person name="Simakov O."/>
            <person name="Marletaz F."/>
            <person name="Cho S.J."/>
            <person name="Edsinger-Gonzales E."/>
            <person name="Havlak P."/>
            <person name="Hellsten U."/>
            <person name="Kuo D.H."/>
            <person name="Larsson T."/>
            <person name="Lv J."/>
            <person name="Arendt D."/>
            <person name="Savage R."/>
            <person name="Osoegawa K."/>
            <person name="de Jong P."/>
            <person name="Grimwood J."/>
            <person name="Chapman J.A."/>
            <person name="Shapiro H."/>
            <person name="Aerts A."/>
            <person name="Otillar R.P."/>
            <person name="Terry A.Y."/>
            <person name="Boore J.L."/>
            <person name="Grigoriev I.V."/>
            <person name="Lindberg D.R."/>
            <person name="Seaver E.C."/>
            <person name="Weisblat D.A."/>
            <person name="Putnam N.H."/>
            <person name="Rokhsar D.S."/>
        </authorList>
    </citation>
    <scope>NUCLEOTIDE SEQUENCE</scope>
    <source>
        <strain evidence="2 4">I ESC-2004</strain>
    </source>
</reference>
<evidence type="ECO:0000256" key="1">
    <source>
        <dbReference type="SAM" id="MobiDB-lite"/>
    </source>
</evidence>
<feature type="region of interest" description="Disordered" evidence="1">
    <location>
        <begin position="141"/>
        <end position="173"/>
    </location>
</feature>
<gene>
    <name evidence="2" type="ORF">CAPTEDRAFT_207584</name>
</gene>
<accession>R7VB79</accession>
<protein>
    <submittedName>
        <fullName evidence="2 3">Uncharacterized protein</fullName>
    </submittedName>
</protein>
<name>R7VB79_CAPTE</name>
<dbReference type="EMBL" id="KB295612">
    <property type="protein sequence ID" value="ELU12960.1"/>
    <property type="molecule type" value="Genomic_DNA"/>
</dbReference>
<reference evidence="3" key="3">
    <citation type="submission" date="2015-06" db="UniProtKB">
        <authorList>
            <consortium name="EnsemblMetazoa"/>
        </authorList>
    </citation>
    <scope>IDENTIFICATION</scope>
</reference>
<reference evidence="4" key="1">
    <citation type="submission" date="2012-12" db="EMBL/GenBank/DDBJ databases">
        <authorList>
            <person name="Hellsten U."/>
            <person name="Grimwood J."/>
            <person name="Chapman J.A."/>
            <person name="Shapiro H."/>
            <person name="Aerts A."/>
            <person name="Otillar R.P."/>
            <person name="Terry A.Y."/>
            <person name="Boore J.L."/>
            <person name="Simakov O."/>
            <person name="Marletaz F."/>
            <person name="Cho S.-J."/>
            <person name="Edsinger-Gonzales E."/>
            <person name="Havlak P."/>
            <person name="Kuo D.-H."/>
            <person name="Larsson T."/>
            <person name="Lv J."/>
            <person name="Arendt D."/>
            <person name="Savage R."/>
            <person name="Osoegawa K."/>
            <person name="de Jong P."/>
            <person name="Lindberg D.R."/>
            <person name="Seaver E.C."/>
            <person name="Weisblat D.A."/>
            <person name="Putnam N.H."/>
            <person name="Grigoriev I.V."/>
            <person name="Rokhsar D.S."/>
        </authorList>
    </citation>
    <scope>NUCLEOTIDE SEQUENCE</scope>
    <source>
        <strain evidence="4">I ESC-2004</strain>
    </source>
</reference>